<evidence type="ECO:0000256" key="4">
    <source>
        <dbReference type="SAM" id="MobiDB-lite"/>
    </source>
</evidence>
<dbReference type="GO" id="GO:0016491">
    <property type="term" value="F:oxidoreductase activity"/>
    <property type="evidence" value="ECO:0007669"/>
    <property type="project" value="UniProtKB-KW"/>
</dbReference>
<dbReference type="InterPro" id="IPR049316">
    <property type="entry name" value="GDC-P_C"/>
</dbReference>
<dbReference type="Proteomes" id="UP001632038">
    <property type="component" value="Unassembled WGS sequence"/>
</dbReference>
<keyword evidence="3" id="KW-0560">Oxidoreductase</keyword>
<evidence type="ECO:0000259" key="5">
    <source>
        <dbReference type="Pfam" id="PF02347"/>
    </source>
</evidence>
<evidence type="ECO:0000256" key="2">
    <source>
        <dbReference type="ARBA" id="ARBA00022898"/>
    </source>
</evidence>
<feature type="region of interest" description="Disordered" evidence="4">
    <location>
        <begin position="1"/>
        <end position="70"/>
    </location>
</feature>
<feature type="domain" description="Glycine cleavage system P-protein N-terminal" evidence="5">
    <location>
        <begin position="219"/>
        <end position="333"/>
    </location>
</feature>
<proteinExistence type="predicted"/>
<keyword evidence="8" id="KW-1185">Reference proteome</keyword>
<dbReference type="PANTHER" id="PTHR11773">
    <property type="entry name" value="GLYCINE DEHYDROGENASE, DECARBOXYLATING"/>
    <property type="match status" value="1"/>
</dbReference>
<feature type="compositionally biased region" description="Low complexity" evidence="4">
    <location>
        <begin position="33"/>
        <end position="65"/>
    </location>
</feature>
<evidence type="ECO:0000256" key="3">
    <source>
        <dbReference type="ARBA" id="ARBA00023002"/>
    </source>
</evidence>
<dbReference type="EMBL" id="JAVIJP010000066">
    <property type="protein sequence ID" value="KAL3621337.1"/>
    <property type="molecule type" value="Genomic_DNA"/>
</dbReference>
<keyword evidence="2" id="KW-0663">Pyridoxal phosphate</keyword>
<dbReference type="PANTHER" id="PTHR11773:SF1">
    <property type="entry name" value="GLYCINE DEHYDROGENASE (DECARBOXYLATING), MITOCHONDRIAL"/>
    <property type="match status" value="1"/>
</dbReference>
<reference evidence="8" key="1">
    <citation type="journal article" date="2024" name="IScience">
        <title>Strigolactones Initiate the Formation of Haustorium-like Structures in Castilleja.</title>
        <authorList>
            <person name="Buerger M."/>
            <person name="Peterson D."/>
            <person name="Chory J."/>
        </authorList>
    </citation>
    <scope>NUCLEOTIDE SEQUENCE [LARGE SCALE GENOMIC DNA]</scope>
</reference>
<comment type="cofactor">
    <cofactor evidence="1">
        <name>pyridoxal 5'-phosphate</name>
        <dbReference type="ChEBI" id="CHEBI:597326"/>
    </cofactor>
</comment>
<dbReference type="InterPro" id="IPR015421">
    <property type="entry name" value="PyrdxlP-dep_Trfase_major"/>
</dbReference>
<dbReference type="InterPro" id="IPR015424">
    <property type="entry name" value="PyrdxlP-dep_Trfase"/>
</dbReference>
<feature type="domain" description="Glycine dehydrogenase C-terminal" evidence="6">
    <location>
        <begin position="384"/>
        <end position="433"/>
    </location>
</feature>
<dbReference type="InterPro" id="IPR020581">
    <property type="entry name" value="GDC_P"/>
</dbReference>
<dbReference type="Pfam" id="PF02347">
    <property type="entry name" value="GDC-P"/>
    <property type="match status" value="1"/>
</dbReference>
<evidence type="ECO:0008006" key="9">
    <source>
        <dbReference type="Google" id="ProtNLM"/>
    </source>
</evidence>
<evidence type="ECO:0000256" key="1">
    <source>
        <dbReference type="ARBA" id="ARBA00001933"/>
    </source>
</evidence>
<accession>A0ABD3BVQ4</accession>
<comment type="caution">
    <text evidence="7">The sequence shown here is derived from an EMBL/GenBank/DDBJ whole genome shotgun (WGS) entry which is preliminary data.</text>
</comment>
<evidence type="ECO:0000313" key="7">
    <source>
        <dbReference type="EMBL" id="KAL3621337.1"/>
    </source>
</evidence>
<sequence>MQRTDRPPPPIDSDSPARRRQRPDSDGGPLPGSDSLRSTPSPSDSLLPPDADSSPTPTAPSPATDCSDPTASLPRFDEFYSDGFLLRFGDFPAALYDIDGLVIEFGSHGFDELDDRSPTPKVPSLDPEFRSSGFDSSPIMVAANAPITMKEALTSSRSRRSRRLPNRINFAPTGTLPTSTYFDEGDYDGDQHRNVCIIPVSAHGTNPASAAMCGMKIVVVGTDSKGSINIEELKKAAEAHKDNLAALMVTYPSTHGVYEEGIDEICKIIHDNGVQVYMDGANMNAQVGLTSPGFIGADVCHLNLHKTFCIPHGGGGPGMGPIGVKKHIAPFLPSHPVVSTGGIPAPKQSQPIGTISAAPWGSALILPISYTYISMMGSKGLTDASKIAILNANYMAKRLENHFPILFRGNTAGIEAEDVAKRLMDYGFHGPTM</sequence>
<organism evidence="7 8">
    <name type="scientific">Castilleja foliolosa</name>
    <dbReference type="NCBI Taxonomy" id="1961234"/>
    <lineage>
        <taxon>Eukaryota</taxon>
        <taxon>Viridiplantae</taxon>
        <taxon>Streptophyta</taxon>
        <taxon>Embryophyta</taxon>
        <taxon>Tracheophyta</taxon>
        <taxon>Spermatophyta</taxon>
        <taxon>Magnoliopsida</taxon>
        <taxon>eudicotyledons</taxon>
        <taxon>Gunneridae</taxon>
        <taxon>Pentapetalae</taxon>
        <taxon>asterids</taxon>
        <taxon>lamiids</taxon>
        <taxon>Lamiales</taxon>
        <taxon>Orobanchaceae</taxon>
        <taxon>Pedicularideae</taxon>
        <taxon>Castillejinae</taxon>
        <taxon>Castilleja</taxon>
    </lineage>
</organism>
<dbReference type="SUPFAM" id="SSF53383">
    <property type="entry name" value="PLP-dependent transferases"/>
    <property type="match status" value="1"/>
</dbReference>
<evidence type="ECO:0000313" key="8">
    <source>
        <dbReference type="Proteomes" id="UP001632038"/>
    </source>
</evidence>
<dbReference type="Pfam" id="PF21478">
    <property type="entry name" value="GcvP2_C"/>
    <property type="match status" value="1"/>
</dbReference>
<protein>
    <recommendedName>
        <fullName evidence="9">Glycine dehydrogenase (aminomethyl-transferring)</fullName>
    </recommendedName>
</protein>
<name>A0ABD3BVQ4_9LAMI</name>
<dbReference type="Gene3D" id="3.40.640.10">
    <property type="entry name" value="Type I PLP-dependent aspartate aminotransferase-like (Major domain)"/>
    <property type="match status" value="1"/>
</dbReference>
<evidence type="ECO:0000259" key="6">
    <source>
        <dbReference type="Pfam" id="PF21478"/>
    </source>
</evidence>
<dbReference type="InterPro" id="IPR049315">
    <property type="entry name" value="GDC-P_N"/>
</dbReference>
<gene>
    <name evidence="7" type="ORF">CASFOL_036249</name>
</gene>
<dbReference type="AlphaFoldDB" id="A0ABD3BVQ4"/>